<keyword evidence="3" id="KW-0378">Hydrolase</keyword>
<dbReference type="InterPro" id="IPR027417">
    <property type="entry name" value="P-loop_NTPase"/>
</dbReference>
<feature type="compositionally biased region" description="Basic residues" evidence="9">
    <location>
        <begin position="90"/>
        <end position="99"/>
    </location>
</feature>
<dbReference type="GO" id="GO:0005634">
    <property type="term" value="C:nucleus"/>
    <property type="evidence" value="ECO:0007669"/>
    <property type="project" value="TreeGrafter"/>
</dbReference>
<keyword evidence="12" id="KW-1185">Reference proteome</keyword>
<dbReference type="InterPro" id="IPR010614">
    <property type="entry name" value="RAD3-like_helicase_DEAD"/>
</dbReference>
<dbReference type="Gene3D" id="3.40.50.300">
    <property type="entry name" value="P-loop containing nucleotide triphosphate hydrolases"/>
    <property type="match status" value="2"/>
</dbReference>
<dbReference type="GO" id="GO:1990918">
    <property type="term" value="P:double-strand break repair involved in meiotic recombination"/>
    <property type="evidence" value="ECO:0007669"/>
    <property type="project" value="TreeGrafter"/>
</dbReference>
<accession>A0A836G4P6</accession>
<dbReference type="KEGG" id="lenr:94171745"/>
<comment type="caution">
    <text evidence="11">The sequence shown here is derived from an EMBL/GenBank/DDBJ whole genome shotgun (WGS) entry which is preliminary data.</text>
</comment>
<evidence type="ECO:0000256" key="3">
    <source>
        <dbReference type="ARBA" id="ARBA00022801"/>
    </source>
</evidence>
<dbReference type="InterPro" id="IPR045028">
    <property type="entry name" value="DinG/Rad3-like"/>
</dbReference>
<dbReference type="InterPro" id="IPR014013">
    <property type="entry name" value="Helic_SF1/SF2_ATP-bd_DinG/Rad3"/>
</dbReference>
<keyword evidence="7" id="KW-0411">Iron-sulfur</keyword>
<name>A0A836G4P6_LEIEN</name>
<dbReference type="GO" id="GO:0005524">
    <property type="term" value="F:ATP binding"/>
    <property type="evidence" value="ECO:0007669"/>
    <property type="project" value="UniProtKB-KW"/>
</dbReference>
<feature type="region of interest" description="Disordered" evidence="9">
    <location>
        <begin position="598"/>
        <end position="617"/>
    </location>
</feature>
<evidence type="ECO:0000256" key="5">
    <source>
        <dbReference type="ARBA" id="ARBA00022840"/>
    </source>
</evidence>
<dbReference type="GO" id="GO:0051536">
    <property type="term" value="F:iron-sulfur cluster binding"/>
    <property type="evidence" value="ECO:0007669"/>
    <property type="project" value="UniProtKB-KW"/>
</dbReference>
<dbReference type="AlphaFoldDB" id="A0A836G4P6"/>
<dbReference type="EMBL" id="JAFHKP010000028">
    <property type="protein sequence ID" value="KAG5475077.1"/>
    <property type="molecule type" value="Genomic_DNA"/>
</dbReference>
<gene>
    <name evidence="11" type="ORF">CUR178_04527</name>
</gene>
<dbReference type="SMART" id="SM00488">
    <property type="entry name" value="DEXDc2"/>
    <property type="match status" value="1"/>
</dbReference>
<proteinExistence type="predicted"/>
<reference evidence="11 12" key="1">
    <citation type="submission" date="2021-02" db="EMBL/GenBank/DDBJ databases">
        <title>Leishmania (Mundinia) enrietti genome sequencing and assembly.</title>
        <authorList>
            <person name="Almutairi H."/>
            <person name="Gatherer D."/>
        </authorList>
    </citation>
    <scope>NUCLEOTIDE SEQUENCE [LARGE SCALE GENOMIC DNA]</scope>
    <source>
        <strain evidence="11">CUR178</strain>
    </source>
</reference>
<dbReference type="GO" id="GO:0016818">
    <property type="term" value="F:hydrolase activity, acting on acid anhydrides, in phosphorus-containing anhydrides"/>
    <property type="evidence" value="ECO:0007669"/>
    <property type="project" value="InterPro"/>
</dbReference>
<feature type="compositionally biased region" description="Basic and acidic residues" evidence="9">
    <location>
        <begin position="247"/>
        <end position="257"/>
    </location>
</feature>
<feature type="region of interest" description="Disordered" evidence="9">
    <location>
        <begin position="78"/>
        <end position="104"/>
    </location>
</feature>
<evidence type="ECO:0000256" key="7">
    <source>
        <dbReference type="ARBA" id="ARBA00023014"/>
    </source>
</evidence>
<dbReference type="GO" id="GO:0046872">
    <property type="term" value="F:metal ion binding"/>
    <property type="evidence" value="ECO:0007669"/>
    <property type="project" value="UniProtKB-KW"/>
</dbReference>
<dbReference type="GO" id="GO:0003677">
    <property type="term" value="F:DNA binding"/>
    <property type="evidence" value="ECO:0007669"/>
    <property type="project" value="InterPro"/>
</dbReference>
<evidence type="ECO:0000313" key="12">
    <source>
        <dbReference type="Proteomes" id="UP000674179"/>
    </source>
</evidence>
<feature type="region of interest" description="Disordered" evidence="9">
    <location>
        <begin position="240"/>
        <end position="270"/>
    </location>
</feature>
<dbReference type="InterPro" id="IPR006555">
    <property type="entry name" value="ATP-dep_Helicase_C"/>
</dbReference>
<dbReference type="InterPro" id="IPR006554">
    <property type="entry name" value="Helicase-like_DEXD_c2"/>
</dbReference>
<keyword evidence="6" id="KW-0408">Iron</keyword>
<evidence type="ECO:0000259" key="10">
    <source>
        <dbReference type="PROSITE" id="PS51193"/>
    </source>
</evidence>
<dbReference type="FunFam" id="3.40.50.300:FF:002700">
    <property type="entry name" value="DNA repair helicase putative"/>
    <property type="match status" value="1"/>
</dbReference>
<evidence type="ECO:0000256" key="1">
    <source>
        <dbReference type="ARBA" id="ARBA00022723"/>
    </source>
</evidence>
<evidence type="ECO:0000256" key="9">
    <source>
        <dbReference type="SAM" id="MobiDB-lite"/>
    </source>
</evidence>
<dbReference type="Pfam" id="PF06733">
    <property type="entry name" value="DEAD_2"/>
    <property type="match status" value="1"/>
</dbReference>
<organism evidence="11 12">
    <name type="scientific">Leishmania enriettii</name>
    <dbReference type="NCBI Taxonomy" id="5663"/>
    <lineage>
        <taxon>Eukaryota</taxon>
        <taxon>Discoba</taxon>
        <taxon>Euglenozoa</taxon>
        <taxon>Kinetoplastea</taxon>
        <taxon>Metakinetoplastina</taxon>
        <taxon>Trypanosomatida</taxon>
        <taxon>Trypanosomatidae</taxon>
        <taxon>Leishmaniinae</taxon>
        <taxon>Leishmania</taxon>
    </lineage>
</organism>
<dbReference type="Proteomes" id="UP000674179">
    <property type="component" value="Chromosome 28"/>
</dbReference>
<sequence length="1246" mass="135640">MSDLPKDLHLRHPSCEDELRHQQVRRHTAGGAVRDETPLATASEGSSDAVKVAANGWPITSTSSHAGTRSLERGPLSHLAHAGSAAGHTCRNKHHHRTRPPGLRSAATASMNTEMAPLKVTAGASVDAPQSSPPAVSASAMPEVTTASPLVFTSSTTATPSPPLAASATLALPFTPYPVQQQMCSTIIDVLRSASPHVVPVAVAEVPTGCGKTMALLSSVLRYQQELKRKSPKELNLYLRQRRPPWQRRESPGERQKASPQWRGGRRGPRLRAAARGDICADERDNGSECADDWSVPPWFFRHFRVNSERKIRAELDVTGSQELRRRFLPPPCTVYYVTRTHAQLRQAVRELRRLHGATTAIRMNILGSRERYCIHPKVMEAKANHTLPVERNNLGEVCDKLVSLGLCEMVDKYGELSCCAMAGPVGHQRGQIWDMEDLVLEGASRRMCPYYAARDLVFFADVNFCTYPYLLDPLIRHETKMEGALKNNAIVVFDEAHNVAAVCQDALSLECPRGVLALILSELEPLLPNQVTQAIEPARATSSTAGAGHDGVATIQYPRELHLGPFTLADIFSFLCALFRSMSVVFDAAVVAAAADDREGRGEKSRRSDEKRENNEHSIVAYMQGSELEGHLRRDMEAHDTAYRHRTAAQRQNAATAPALASLELFQRAYGVIMALGVTFNPFLFSVFGLSMLKRWLLMLRFLLQKPQSFAIALWSVPSSNRPAPVSSNTERSLLGAFCAAATVSEARPTAGGGGGAGGTNALVAQGMIEVRCLDGSLAFSHLLQTVHRVVLASGTLSPFTQLARDLGVEASLWRTVEGLHVVPPTQHSLIALTALPGPSPSTHNGTTQPPLVPLRCTYTSLSNPTFLKAVTRAVVQLTQALRESGGGGVLLFVPNYDVLTALAKLTREVLLAAQREQQYQSSYVAAPAQLFLEPRKAEALTEVLSQFQSCTRAPRCGTALFFSVYRGKVSEGLDFTDDMARLVLCLGVPLQPLKSWKVMAQRAYSGPEWYTTDAVRAVNQALGRCVRHVKDYGAVVLLDERYAQPGYQQRLSKWCRAALQTESSLPQLCARLRASFTQWRRVFDTFVVSPTTLSVPSTEADRAMCRDEVERAVQRDAASLARARLGTEQLPFARVLRALPAGSLPRRTVGTATVATTTSSTHQKSGPPRLVRTVSDAGAGGGRLPGTAGVDLRHSPLACTAVKLLYETALASGDVSRQALQDAIESLTRNFFDNSGSDAEDEVE</sequence>
<dbReference type="Pfam" id="PF13307">
    <property type="entry name" value="Helicase_C_2"/>
    <property type="match status" value="1"/>
</dbReference>
<dbReference type="PROSITE" id="PS00690">
    <property type="entry name" value="DEAH_ATP_HELICASE"/>
    <property type="match status" value="1"/>
</dbReference>
<keyword evidence="1" id="KW-0479">Metal-binding</keyword>
<evidence type="ECO:0000256" key="6">
    <source>
        <dbReference type="ARBA" id="ARBA00023004"/>
    </source>
</evidence>
<dbReference type="PROSITE" id="PS51193">
    <property type="entry name" value="HELICASE_ATP_BIND_2"/>
    <property type="match status" value="1"/>
</dbReference>
<keyword evidence="5" id="KW-0067">ATP-binding</keyword>
<evidence type="ECO:0000313" key="11">
    <source>
        <dbReference type="EMBL" id="KAG5475077.1"/>
    </source>
</evidence>
<evidence type="ECO:0000256" key="8">
    <source>
        <dbReference type="ARBA" id="ARBA00023235"/>
    </source>
</evidence>
<keyword evidence="2" id="KW-0547">Nucleotide-binding</keyword>
<protein>
    <recommendedName>
        <fullName evidence="10">Helicase ATP-binding domain-containing protein</fullName>
    </recommendedName>
</protein>
<dbReference type="PANTHER" id="PTHR11472:SF47">
    <property type="entry name" value="FANCONI ANEMIA GROUP J PROTEIN"/>
    <property type="match status" value="1"/>
</dbReference>
<feature type="region of interest" description="Disordered" evidence="9">
    <location>
        <begin position="1"/>
        <end position="48"/>
    </location>
</feature>
<dbReference type="GeneID" id="94171745"/>
<dbReference type="FunFam" id="3.40.50.300:FF:002929">
    <property type="entry name" value="Helicase-like protein"/>
    <property type="match status" value="1"/>
</dbReference>
<keyword evidence="8" id="KW-0413">Isomerase</keyword>
<feature type="compositionally biased region" description="Low complexity" evidence="9">
    <location>
        <begin position="78"/>
        <end position="88"/>
    </location>
</feature>
<dbReference type="SMART" id="SM00491">
    <property type="entry name" value="HELICc2"/>
    <property type="match status" value="1"/>
</dbReference>
<dbReference type="GO" id="GO:0003678">
    <property type="term" value="F:DNA helicase activity"/>
    <property type="evidence" value="ECO:0007669"/>
    <property type="project" value="InterPro"/>
</dbReference>
<dbReference type="InterPro" id="IPR002464">
    <property type="entry name" value="DNA/RNA_helicase_DEAH_CS"/>
</dbReference>
<evidence type="ECO:0000256" key="2">
    <source>
        <dbReference type="ARBA" id="ARBA00022741"/>
    </source>
</evidence>
<dbReference type="OrthoDB" id="272481at2759"/>
<feature type="compositionally biased region" description="Basic and acidic residues" evidence="9">
    <location>
        <begin position="1"/>
        <end position="21"/>
    </location>
</feature>
<dbReference type="RefSeq" id="XP_067691606.1">
    <property type="nucleotide sequence ID" value="XM_067836235.1"/>
</dbReference>
<evidence type="ECO:0000256" key="4">
    <source>
        <dbReference type="ARBA" id="ARBA00022806"/>
    </source>
</evidence>
<dbReference type="PANTHER" id="PTHR11472">
    <property type="entry name" value="DNA REPAIR DEAD HELICASE RAD3/XP-D SUBFAMILY MEMBER"/>
    <property type="match status" value="1"/>
</dbReference>
<keyword evidence="4" id="KW-0347">Helicase</keyword>
<dbReference type="SUPFAM" id="SSF52540">
    <property type="entry name" value="P-loop containing nucleoside triphosphate hydrolases"/>
    <property type="match status" value="2"/>
</dbReference>
<dbReference type="GO" id="GO:0006289">
    <property type="term" value="P:nucleotide-excision repair"/>
    <property type="evidence" value="ECO:0007669"/>
    <property type="project" value="TreeGrafter"/>
</dbReference>
<feature type="domain" description="Helicase ATP-binding" evidence="10">
    <location>
        <begin position="166"/>
        <end position="543"/>
    </location>
</feature>